<organism evidence="2 3">
    <name type="scientific">Forsythia ovata</name>
    <dbReference type="NCBI Taxonomy" id="205694"/>
    <lineage>
        <taxon>Eukaryota</taxon>
        <taxon>Viridiplantae</taxon>
        <taxon>Streptophyta</taxon>
        <taxon>Embryophyta</taxon>
        <taxon>Tracheophyta</taxon>
        <taxon>Spermatophyta</taxon>
        <taxon>Magnoliopsida</taxon>
        <taxon>eudicotyledons</taxon>
        <taxon>Gunneridae</taxon>
        <taxon>Pentapetalae</taxon>
        <taxon>asterids</taxon>
        <taxon>lamiids</taxon>
        <taxon>Lamiales</taxon>
        <taxon>Oleaceae</taxon>
        <taxon>Forsythieae</taxon>
        <taxon>Forsythia</taxon>
    </lineage>
</organism>
<protein>
    <submittedName>
        <fullName evidence="2">Uncharacterized protein</fullName>
    </submittedName>
</protein>
<keyword evidence="3" id="KW-1185">Reference proteome</keyword>
<evidence type="ECO:0000313" key="2">
    <source>
        <dbReference type="EMBL" id="KAL2554402.1"/>
    </source>
</evidence>
<sequence length="155" mass="16983">MEKETDILHLCAGFEYCINYSAAKTLTETSTFIVIQIRRPSSRFHGVINIASAVYDLSDLAILNKTHVVSFRDMIGKEKCESKPRRGKISRDGSKRNEQSSNGEFCEMSSLDLSDGTDSTSSSSSTASMMLKEWNCVTIAVMMVAGSDGGCWLGC</sequence>
<feature type="compositionally biased region" description="Low complexity" evidence="1">
    <location>
        <begin position="108"/>
        <end position="124"/>
    </location>
</feature>
<dbReference type="EMBL" id="JBFOLJ010000002">
    <property type="protein sequence ID" value="KAL2554402.1"/>
    <property type="molecule type" value="Genomic_DNA"/>
</dbReference>
<feature type="compositionally biased region" description="Basic and acidic residues" evidence="1">
    <location>
        <begin position="81"/>
        <end position="98"/>
    </location>
</feature>
<evidence type="ECO:0000313" key="3">
    <source>
        <dbReference type="Proteomes" id="UP001604277"/>
    </source>
</evidence>
<name>A0ABD1WXX5_9LAMI</name>
<dbReference type="AlphaFoldDB" id="A0ABD1WXX5"/>
<proteinExistence type="predicted"/>
<dbReference type="Proteomes" id="UP001604277">
    <property type="component" value="Unassembled WGS sequence"/>
</dbReference>
<feature type="region of interest" description="Disordered" evidence="1">
    <location>
        <begin position="81"/>
        <end position="124"/>
    </location>
</feature>
<gene>
    <name evidence="2" type="ORF">Fot_08021</name>
</gene>
<comment type="caution">
    <text evidence="2">The sequence shown here is derived from an EMBL/GenBank/DDBJ whole genome shotgun (WGS) entry which is preliminary data.</text>
</comment>
<reference evidence="3" key="1">
    <citation type="submission" date="2024-07" db="EMBL/GenBank/DDBJ databases">
        <title>Two chromosome-level genome assemblies of Korean endemic species Abeliophyllum distichum and Forsythia ovata (Oleaceae).</title>
        <authorList>
            <person name="Jang H."/>
        </authorList>
    </citation>
    <scope>NUCLEOTIDE SEQUENCE [LARGE SCALE GENOMIC DNA]</scope>
</reference>
<evidence type="ECO:0000256" key="1">
    <source>
        <dbReference type="SAM" id="MobiDB-lite"/>
    </source>
</evidence>
<accession>A0ABD1WXX5</accession>